<proteinExistence type="predicted"/>
<dbReference type="RefSeq" id="WP_243282699.1">
    <property type="nucleotide sequence ID" value="NZ_BLYI01000067.1"/>
</dbReference>
<name>A0A916VE58_9FIRM</name>
<feature type="coiled-coil region" evidence="1">
    <location>
        <begin position="9"/>
        <end position="36"/>
    </location>
</feature>
<gene>
    <name evidence="2" type="ORF">ANBU17_28920</name>
</gene>
<evidence type="ECO:0000256" key="1">
    <source>
        <dbReference type="SAM" id="Coils"/>
    </source>
</evidence>
<dbReference type="AlphaFoldDB" id="A0A916VE58"/>
<comment type="caution">
    <text evidence="2">The sequence shown here is derived from an EMBL/GenBank/DDBJ whole genome shotgun (WGS) entry which is preliminary data.</text>
</comment>
<sequence>MDRNILIQYVDMKQRIKIIKERIRKLEKEITDLRKMEVADTVKGGYGGTQHFKIEGHPDGILDKKKKLLQKRKDMLQREEMELLTLTNEAEEYIQSINQIELRIMFDFYYLQDLNWTQTAYRMNMMYPNRNIPYTAESCRQRNKRFFEKNL</sequence>
<feature type="coiled-coil region" evidence="1">
    <location>
        <begin position="62"/>
        <end position="103"/>
    </location>
</feature>
<reference evidence="2" key="1">
    <citation type="submission" date="2020-06" db="EMBL/GenBank/DDBJ databases">
        <title>Characterization of fructooligosaccharide metabolism and fructooligosaccharide-degrading enzymes in human commensal butyrate producers.</title>
        <authorList>
            <person name="Tanno H."/>
            <person name="Fujii T."/>
            <person name="Hirano K."/>
            <person name="Maeno S."/>
            <person name="Tonozuka T."/>
            <person name="Sakamoto M."/>
            <person name="Ohkuma M."/>
            <person name="Tochio T."/>
            <person name="Endo A."/>
        </authorList>
    </citation>
    <scope>NUCLEOTIDE SEQUENCE</scope>
    <source>
        <strain evidence="2">JCM 17466</strain>
    </source>
</reference>
<evidence type="ECO:0000313" key="2">
    <source>
        <dbReference type="EMBL" id="GFO86545.1"/>
    </source>
</evidence>
<evidence type="ECO:0000313" key="3">
    <source>
        <dbReference type="Proteomes" id="UP000613208"/>
    </source>
</evidence>
<organism evidence="2 3">
    <name type="scientific">Anaerostipes butyraticus</name>
    <dbReference type="NCBI Taxonomy" id="645466"/>
    <lineage>
        <taxon>Bacteria</taxon>
        <taxon>Bacillati</taxon>
        <taxon>Bacillota</taxon>
        <taxon>Clostridia</taxon>
        <taxon>Lachnospirales</taxon>
        <taxon>Lachnospiraceae</taxon>
        <taxon>Anaerostipes</taxon>
    </lineage>
</organism>
<dbReference type="Proteomes" id="UP000613208">
    <property type="component" value="Unassembled WGS sequence"/>
</dbReference>
<protein>
    <submittedName>
        <fullName evidence="2">Uncharacterized protein</fullName>
    </submittedName>
</protein>
<dbReference type="EMBL" id="BLYI01000067">
    <property type="protein sequence ID" value="GFO86545.1"/>
    <property type="molecule type" value="Genomic_DNA"/>
</dbReference>
<keyword evidence="3" id="KW-1185">Reference proteome</keyword>
<accession>A0A916VE58</accession>
<keyword evidence="1" id="KW-0175">Coiled coil</keyword>